<keyword evidence="2" id="KW-1185">Reference proteome</keyword>
<dbReference type="EMBL" id="JAAAWP010000001">
    <property type="protein sequence ID" value="NDW20381.1"/>
    <property type="molecule type" value="Genomic_DNA"/>
</dbReference>
<sequence>METNQEKHNVLVKSWNSFMDESRYQWPWEVWATTQYYSNEFNGPSLVAPPKLQIILLHPTLVVERIDNLERGSRDSVAIALEWAGLNWWEKGFGFSLTSLYWDRDEADSIGHGFTLHIKSKYSIGFVHRGNGNNGVFFNVDLTEWFTDKKEKYKKYQRYF</sequence>
<dbReference type="Proteomes" id="UP000478837">
    <property type="component" value="Unassembled WGS sequence"/>
</dbReference>
<evidence type="ECO:0000313" key="2">
    <source>
        <dbReference type="Proteomes" id="UP000478837"/>
    </source>
</evidence>
<dbReference type="AlphaFoldDB" id="A0A6L9MR94"/>
<comment type="caution">
    <text evidence="1">The sequence shown here is derived from an EMBL/GenBank/DDBJ whole genome shotgun (WGS) entry which is preliminary data.</text>
</comment>
<evidence type="ECO:0000313" key="1">
    <source>
        <dbReference type="EMBL" id="NDW20381.1"/>
    </source>
</evidence>
<gene>
    <name evidence="1" type="ORF">GTW09_02410</name>
</gene>
<organism evidence="1 2">
    <name type="scientific">Alteromonas hispanica</name>
    <dbReference type="NCBI Taxonomy" id="315421"/>
    <lineage>
        <taxon>Bacteria</taxon>
        <taxon>Pseudomonadati</taxon>
        <taxon>Pseudomonadota</taxon>
        <taxon>Gammaproteobacteria</taxon>
        <taxon>Alteromonadales</taxon>
        <taxon>Alteromonadaceae</taxon>
        <taxon>Alteromonas/Salinimonas group</taxon>
        <taxon>Alteromonas</taxon>
    </lineage>
</organism>
<proteinExistence type="predicted"/>
<name>A0A6L9MR94_9ALTE</name>
<dbReference type="RefSeq" id="WP_163109761.1">
    <property type="nucleotide sequence ID" value="NZ_JAAAWP010000001.1"/>
</dbReference>
<accession>A0A6L9MR94</accession>
<protein>
    <submittedName>
        <fullName evidence="1">Uncharacterized protein</fullName>
    </submittedName>
</protein>
<reference evidence="1 2" key="1">
    <citation type="submission" date="2020-01" db="EMBL/GenBank/DDBJ databases">
        <title>Genomes of bacteria type strains.</title>
        <authorList>
            <person name="Chen J."/>
            <person name="Zhu S."/>
            <person name="Yang J."/>
        </authorList>
    </citation>
    <scope>NUCLEOTIDE SEQUENCE [LARGE SCALE GENOMIC DNA]</scope>
    <source>
        <strain evidence="1 2">LMG 22958</strain>
    </source>
</reference>